<name>A0A073JPM9_LIMRT</name>
<dbReference type="PATRIC" id="fig|1598.90.peg.750"/>
<evidence type="ECO:0000313" key="8">
    <source>
        <dbReference type="Proteomes" id="UP000194286"/>
    </source>
</evidence>
<comment type="caution">
    <text evidence="2">The sequence shown here is derived from an EMBL/GenBank/DDBJ whole genome shotgun (WGS) entry which is preliminary data.</text>
</comment>
<accession>A0A073JPM9</accession>
<dbReference type="Proteomes" id="UP000194286">
    <property type="component" value="Unassembled WGS sequence"/>
</dbReference>
<dbReference type="EMBL" id="MIMU01000084">
    <property type="protein sequence ID" value="OTA85372.1"/>
    <property type="molecule type" value="Genomic_DNA"/>
</dbReference>
<dbReference type="Proteomes" id="UP000194219">
    <property type="component" value="Unassembled WGS sequence"/>
</dbReference>
<reference evidence="2 6" key="1">
    <citation type="submission" date="2014-06" db="EMBL/GenBank/DDBJ databases">
        <title>Genetic determinant of reutericyclin biosynthesis of Lactobacillus reuteri.</title>
        <authorList>
            <person name="Lin X."/>
            <person name="Duar R."/>
            <person name="Walter J."/>
            <person name="Gaenzle M."/>
        </authorList>
    </citation>
    <scope>NUCLEOTIDE SEQUENCE [LARGE SCALE GENOMIC DNA]</scope>
    <source>
        <strain evidence="2 6">LTH2584</strain>
    </source>
</reference>
<reference evidence="3 9" key="4">
    <citation type="submission" date="2019-11" db="EMBL/GenBank/DDBJ databases">
        <title>Draft genome sequence of 12 host-associated Lactobacillus reuteri rodent strains.</title>
        <authorList>
            <person name="Zhang S."/>
            <person name="Ozcam M."/>
            <person name="Van Pijkeren J.P."/>
        </authorList>
    </citation>
    <scope>NUCLEOTIDE SEQUENCE [LARGE SCALE GENOMIC DNA]</scope>
    <source>
        <strain evidence="3 9">Lr4020</strain>
    </source>
</reference>
<evidence type="ECO:0000313" key="6">
    <source>
        <dbReference type="Proteomes" id="UP000027731"/>
    </source>
</evidence>
<feature type="region of interest" description="Disordered" evidence="1">
    <location>
        <begin position="328"/>
        <end position="352"/>
    </location>
</feature>
<dbReference type="EMBL" id="WJNA01000005">
    <property type="protein sequence ID" value="MRH08423.1"/>
    <property type="molecule type" value="Genomic_DNA"/>
</dbReference>
<proteinExistence type="predicted"/>
<organism evidence="2 6">
    <name type="scientific">Limosilactobacillus reuteri</name>
    <name type="common">Lactobacillus reuteri</name>
    <dbReference type="NCBI Taxonomy" id="1598"/>
    <lineage>
        <taxon>Bacteria</taxon>
        <taxon>Bacillati</taxon>
        <taxon>Bacillota</taxon>
        <taxon>Bacilli</taxon>
        <taxon>Lactobacillales</taxon>
        <taxon>Lactobacillaceae</taxon>
        <taxon>Limosilactobacillus</taxon>
    </lineage>
</organism>
<evidence type="ECO:0000313" key="7">
    <source>
        <dbReference type="Proteomes" id="UP000194219"/>
    </source>
</evidence>
<gene>
    <name evidence="5" type="ORF">BHL82_00180</name>
    <name evidence="4" type="ORF">BHL83_08655</name>
    <name evidence="3" type="ORF">GIX81_02990</name>
    <name evidence="2" type="ORF">LR3_06600</name>
</gene>
<reference evidence="5 8" key="2">
    <citation type="submission" date="2016-09" db="EMBL/GenBank/DDBJ databases">
        <title>Lactobacillus reuteri KLR3005, genome sequencing and assembly.</title>
        <authorList>
            <person name="Lee J.-Y."/>
            <person name="Kim E.B."/>
            <person name="Choi Y.-J."/>
        </authorList>
    </citation>
    <scope>NUCLEOTIDE SEQUENCE [LARGE SCALE GENOMIC DNA]</scope>
    <source>
        <strain evidence="5 8">KLR3005</strain>
    </source>
</reference>
<dbReference type="RefSeq" id="WP_035168721.1">
    <property type="nucleotide sequence ID" value="NZ_CP170358.1"/>
</dbReference>
<feature type="compositionally biased region" description="Low complexity" evidence="1">
    <location>
        <begin position="332"/>
        <end position="352"/>
    </location>
</feature>
<evidence type="ECO:0000313" key="3">
    <source>
        <dbReference type="EMBL" id="MRH08423.1"/>
    </source>
</evidence>
<dbReference type="Proteomes" id="UP000027731">
    <property type="component" value="Unassembled WGS sequence"/>
</dbReference>
<evidence type="ECO:0000313" key="2">
    <source>
        <dbReference type="EMBL" id="KEK15451.1"/>
    </source>
</evidence>
<dbReference type="EMBL" id="MIMV01000223">
    <property type="protein sequence ID" value="OTA82774.1"/>
    <property type="molecule type" value="Genomic_DNA"/>
</dbReference>
<dbReference type="Proteomes" id="UP000472879">
    <property type="component" value="Unassembled WGS sequence"/>
</dbReference>
<evidence type="ECO:0000313" key="9">
    <source>
        <dbReference type="Proteomes" id="UP000472879"/>
    </source>
</evidence>
<dbReference type="EMBL" id="JOSX01000013">
    <property type="protein sequence ID" value="KEK15451.1"/>
    <property type="molecule type" value="Genomic_DNA"/>
</dbReference>
<sequence>MADDYFTLSKAIIPEVFTDYTQEVSTKTNRFIQSGITTSNFDIGNQLLQPGNVLTMPYINDLSGAPQVWNDKHDIEVDSTSTGTQYGFKFAQVKSFGRTDWSKIYSGAPIDQVIASRFGAYWARVDQHQLLNVVKGTLSNDDIANEKVFDDSSNNFSARGFLATIAKMGDLQDNAFSVIAVNSAAYAQMKANQMIDTTTPQNTIVSPFGTYNGMRILVDDDIPLEGQVATSYIFRTGSVGYKVATPENAVEVFREPSKQGGRTSVINRRLAATHVMGTTLSAKALGTINDEFDPEKLTDGTMWDCVVDPRKIGIVAYKSKIDTDFIPKKKATSATPSTSGSGSSSSTPTPGK</sequence>
<evidence type="ECO:0000313" key="5">
    <source>
        <dbReference type="EMBL" id="OTA85372.1"/>
    </source>
</evidence>
<dbReference type="AlphaFoldDB" id="A0A073JPM9"/>
<reference evidence="4 7" key="3">
    <citation type="submission" date="2016-09" db="EMBL/GenBank/DDBJ databases">
        <title>Lactobacillus reuteri KLR3006, genome sequencing and assembly.</title>
        <authorList>
            <person name="Lee J.-Y."/>
            <person name="Kim E.B."/>
            <person name="Choi Y.-J."/>
        </authorList>
    </citation>
    <scope>NUCLEOTIDE SEQUENCE [LARGE SCALE GENOMIC DNA]</scope>
    <source>
        <strain evidence="4 7">KLR3006</strain>
    </source>
</reference>
<protein>
    <submittedName>
        <fullName evidence="3">Replication protein</fullName>
    </submittedName>
</protein>
<evidence type="ECO:0000256" key="1">
    <source>
        <dbReference type="SAM" id="MobiDB-lite"/>
    </source>
</evidence>
<evidence type="ECO:0000313" key="4">
    <source>
        <dbReference type="EMBL" id="OTA82774.1"/>
    </source>
</evidence>